<comment type="caution">
    <text evidence="2">The sequence shown here is derived from an EMBL/GenBank/DDBJ whole genome shotgun (WGS) entry which is preliminary data.</text>
</comment>
<dbReference type="EMBL" id="JBFOLJ010000010">
    <property type="protein sequence ID" value="KAL2501873.1"/>
    <property type="molecule type" value="Genomic_DNA"/>
</dbReference>
<keyword evidence="3" id="KW-1185">Reference proteome</keyword>
<gene>
    <name evidence="2" type="ORF">Fot_35721</name>
</gene>
<keyword evidence="1" id="KW-1133">Transmembrane helix</keyword>
<sequence length="453" mass="53134">MEDPTANKSREFDEEALITEDEFSQQDHRYFDGRRMHKVSQPMRFKKHKEDDCYAPKMVSFGPYNHGLPQLRMVEEFKPKVLTMFVSSSGKDREFFYYMILKVIDQVRNCYVGVSIDVYDDGALAEMMLLDASFTIYLMKISMGDGEKYFHFHQHFGMATRSFAFRDMCLLENQIPLWVIELSINLIYGNKEEESMLLCNFLSYITFGDLRLTRIPGEDKKRPLHLLDAAYRLLVKEWDNEGKELVQPVSKCQRFLPWPWRKEGPNNFGIFNRQFRSVTDLKAKGIYFRPSSHCLKDVTFKSYIFFGQLQLPIQFFNSQSKLFFQNAIAYEASPGSDVGFSIICYINFLKSLIVKPEDVKELREKKILFSNLDGDEQVVQVIKEIDTCGIDFSTIFDEVKMRIEEHCSNKAKTWIAKLIHTYFRNPWTFIALLAATFLLCLTFLQTYYTINIP</sequence>
<dbReference type="PANTHER" id="PTHR31549:SF129">
    <property type="entry name" value="DUF4220 DOMAIN-CONTAINING PROTEIN"/>
    <property type="match status" value="1"/>
</dbReference>
<keyword evidence="1" id="KW-0472">Membrane</keyword>
<evidence type="ECO:0000313" key="3">
    <source>
        <dbReference type="Proteomes" id="UP001604277"/>
    </source>
</evidence>
<evidence type="ECO:0000256" key="1">
    <source>
        <dbReference type="SAM" id="Phobius"/>
    </source>
</evidence>
<proteinExistence type="predicted"/>
<dbReference type="PANTHER" id="PTHR31549">
    <property type="entry name" value="PROTEIN, PUTATIVE (DUF247)-RELATED-RELATED"/>
    <property type="match status" value="1"/>
</dbReference>
<organism evidence="2 3">
    <name type="scientific">Forsythia ovata</name>
    <dbReference type="NCBI Taxonomy" id="205694"/>
    <lineage>
        <taxon>Eukaryota</taxon>
        <taxon>Viridiplantae</taxon>
        <taxon>Streptophyta</taxon>
        <taxon>Embryophyta</taxon>
        <taxon>Tracheophyta</taxon>
        <taxon>Spermatophyta</taxon>
        <taxon>Magnoliopsida</taxon>
        <taxon>eudicotyledons</taxon>
        <taxon>Gunneridae</taxon>
        <taxon>Pentapetalae</taxon>
        <taxon>asterids</taxon>
        <taxon>lamiids</taxon>
        <taxon>Lamiales</taxon>
        <taxon>Oleaceae</taxon>
        <taxon>Forsythieae</taxon>
        <taxon>Forsythia</taxon>
    </lineage>
</organism>
<dbReference type="Pfam" id="PF03140">
    <property type="entry name" value="DUF247"/>
    <property type="match status" value="1"/>
</dbReference>
<name>A0ABD1SMD2_9LAMI</name>
<dbReference type="AlphaFoldDB" id="A0ABD1SMD2"/>
<accession>A0ABD1SMD2</accession>
<feature type="transmembrane region" description="Helical" evidence="1">
    <location>
        <begin position="427"/>
        <end position="450"/>
    </location>
</feature>
<evidence type="ECO:0000313" key="2">
    <source>
        <dbReference type="EMBL" id="KAL2501873.1"/>
    </source>
</evidence>
<dbReference type="InterPro" id="IPR004158">
    <property type="entry name" value="DUF247_pln"/>
</dbReference>
<dbReference type="Proteomes" id="UP001604277">
    <property type="component" value="Unassembled WGS sequence"/>
</dbReference>
<reference evidence="3" key="1">
    <citation type="submission" date="2024-07" db="EMBL/GenBank/DDBJ databases">
        <title>Two chromosome-level genome assemblies of Korean endemic species Abeliophyllum distichum and Forsythia ovata (Oleaceae).</title>
        <authorList>
            <person name="Jang H."/>
        </authorList>
    </citation>
    <scope>NUCLEOTIDE SEQUENCE [LARGE SCALE GENOMIC DNA]</scope>
</reference>
<keyword evidence="1" id="KW-0812">Transmembrane</keyword>
<protein>
    <submittedName>
        <fullName evidence="2">Uncharacterized protein</fullName>
    </submittedName>
</protein>